<dbReference type="AlphaFoldDB" id="A0A067MHI9"/>
<sequence>MVDDMKRHIDVRIDDLKTDIDNQLTAAKASNRVLAIIATQAYDSARGSGASVPYQVMLLFDGGRCRPSATAGMCILFICLFHIMIWVSPVANRLAPLAFHQGDRFPPIKNRSRHPLGGWRTAGRISGFLRHRQTRPPE</sequence>
<name>A0A067MHI9_BOTB1</name>
<accession>A0A067MHI9</accession>
<organism evidence="2 3">
    <name type="scientific">Botryobasidium botryosum (strain FD-172 SS1)</name>
    <dbReference type="NCBI Taxonomy" id="930990"/>
    <lineage>
        <taxon>Eukaryota</taxon>
        <taxon>Fungi</taxon>
        <taxon>Dikarya</taxon>
        <taxon>Basidiomycota</taxon>
        <taxon>Agaricomycotina</taxon>
        <taxon>Agaricomycetes</taxon>
        <taxon>Cantharellales</taxon>
        <taxon>Botryobasidiaceae</taxon>
        <taxon>Botryobasidium</taxon>
    </lineage>
</organism>
<keyword evidence="3" id="KW-1185">Reference proteome</keyword>
<dbReference type="HOGENOM" id="CLU_1854929_0_0_1"/>
<evidence type="ECO:0000313" key="3">
    <source>
        <dbReference type="Proteomes" id="UP000027195"/>
    </source>
</evidence>
<dbReference type="InParanoid" id="A0A067MHI9"/>
<evidence type="ECO:0000256" key="1">
    <source>
        <dbReference type="SAM" id="Phobius"/>
    </source>
</evidence>
<proteinExistence type="predicted"/>
<reference evidence="3" key="1">
    <citation type="journal article" date="2014" name="Proc. Natl. Acad. Sci. U.S.A.">
        <title>Extensive sampling of basidiomycete genomes demonstrates inadequacy of the white-rot/brown-rot paradigm for wood decay fungi.</title>
        <authorList>
            <person name="Riley R."/>
            <person name="Salamov A.A."/>
            <person name="Brown D.W."/>
            <person name="Nagy L.G."/>
            <person name="Floudas D."/>
            <person name="Held B.W."/>
            <person name="Levasseur A."/>
            <person name="Lombard V."/>
            <person name="Morin E."/>
            <person name="Otillar R."/>
            <person name="Lindquist E.A."/>
            <person name="Sun H."/>
            <person name="LaButti K.M."/>
            <person name="Schmutz J."/>
            <person name="Jabbour D."/>
            <person name="Luo H."/>
            <person name="Baker S.E."/>
            <person name="Pisabarro A.G."/>
            <person name="Walton J.D."/>
            <person name="Blanchette R.A."/>
            <person name="Henrissat B."/>
            <person name="Martin F."/>
            <person name="Cullen D."/>
            <person name="Hibbett D.S."/>
            <person name="Grigoriev I.V."/>
        </authorList>
    </citation>
    <scope>NUCLEOTIDE SEQUENCE [LARGE SCALE GENOMIC DNA]</scope>
    <source>
        <strain evidence="3">FD-172 SS1</strain>
    </source>
</reference>
<keyword evidence="1" id="KW-1133">Transmembrane helix</keyword>
<evidence type="ECO:0000313" key="2">
    <source>
        <dbReference type="EMBL" id="KDQ11332.1"/>
    </source>
</evidence>
<keyword evidence="1" id="KW-0472">Membrane</keyword>
<protein>
    <submittedName>
        <fullName evidence="2">Uncharacterized protein</fullName>
    </submittedName>
</protein>
<dbReference type="EMBL" id="KL198059">
    <property type="protein sequence ID" value="KDQ11332.1"/>
    <property type="molecule type" value="Genomic_DNA"/>
</dbReference>
<dbReference type="Proteomes" id="UP000027195">
    <property type="component" value="Unassembled WGS sequence"/>
</dbReference>
<gene>
    <name evidence="2" type="ORF">BOTBODRAFT_458187</name>
</gene>
<keyword evidence="1" id="KW-0812">Transmembrane</keyword>
<feature type="transmembrane region" description="Helical" evidence="1">
    <location>
        <begin position="69"/>
        <end position="87"/>
    </location>
</feature>